<evidence type="ECO:0000256" key="1">
    <source>
        <dbReference type="SAM" id="Phobius"/>
    </source>
</evidence>
<dbReference type="SUPFAM" id="SSF54523">
    <property type="entry name" value="Pili subunits"/>
    <property type="match status" value="1"/>
</dbReference>
<dbReference type="InterPro" id="IPR045584">
    <property type="entry name" value="Pilin-like"/>
</dbReference>
<dbReference type="RefSeq" id="WP_189416459.1">
    <property type="nucleotide sequence ID" value="NZ_BMYZ01000001.1"/>
</dbReference>
<keyword evidence="3" id="KW-1185">Reference proteome</keyword>
<keyword evidence="1" id="KW-0812">Transmembrane</keyword>
<dbReference type="PROSITE" id="PS00409">
    <property type="entry name" value="PROKAR_NTER_METHYL"/>
    <property type="match status" value="1"/>
</dbReference>
<name>A0ABQ3AVA3_9GAMM</name>
<evidence type="ECO:0008006" key="4">
    <source>
        <dbReference type="Google" id="ProtNLM"/>
    </source>
</evidence>
<gene>
    <name evidence="2" type="ORF">GCM10011613_10170</name>
</gene>
<keyword evidence="1" id="KW-1133">Transmembrane helix</keyword>
<dbReference type="InterPro" id="IPR012902">
    <property type="entry name" value="N_methyl_site"/>
</dbReference>
<feature type="transmembrane region" description="Helical" evidence="1">
    <location>
        <begin position="7"/>
        <end position="28"/>
    </location>
</feature>
<organism evidence="2 3">
    <name type="scientific">Cellvibrio zantedeschiae</name>
    <dbReference type="NCBI Taxonomy" id="1237077"/>
    <lineage>
        <taxon>Bacteria</taxon>
        <taxon>Pseudomonadati</taxon>
        <taxon>Pseudomonadota</taxon>
        <taxon>Gammaproteobacteria</taxon>
        <taxon>Cellvibrionales</taxon>
        <taxon>Cellvibrionaceae</taxon>
        <taxon>Cellvibrio</taxon>
    </lineage>
</organism>
<comment type="caution">
    <text evidence="2">The sequence shown here is derived from an EMBL/GenBank/DDBJ whole genome shotgun (WGS) entry which is preliminary data.</text>
</comment>
<sequence length="137" mass="14299">MRRAVQGFTLIELITIIILIGIMSVTLFSRMGSVSSTNVNAGRDDLIAALFFAQQTAMARSNIQLIVTANSVSVTENGTPIIVHSKGYPLTFASGVTASPITFTYDKLGRTTAGNITLSSSGGISASVVVEASGYAH</sequence>
<accession>A0ABQ3AVA3</accession>
<evidence type="ECO:0000313" key="2">
    <source>
        <dbReference type="EMBL" id="GGY67921.1"/>
    </source>
</evidence>
<dbReference type="Gene3D" id="3.30.700.10">
    <property type="entry name" value="Glycoprotein, Type 4 Pilin"/>
    <property type="match status" value="1"/>
</dbReference>
<evidence type="ECO:0000313" key="3">
    <source>
        <dbReference type="Proteomes" id="UP000619761"/>
    </source>
</evidence>
<reference evidence="3" key="1">
    <citation type="journal article" date="2019" name="Int. J. Syst. Evol. Microbiol.">
        <title>The Global Catalogue of Microorganisms (GCM) 10K type strain sequencing project: providing services to taxonomists for standard genome sequencing and annotation.</title>
        <authorList>
            <consortium name="The Broad Institute Genomics Platform"/>
            <consortium name="The Broad Institute Genome Sequencing Center for Infectious Disease"/>
            <person name="Wu L."/>
            <person name="Ma J."/>
        </authorList>
    </citation>
    <scope>NUCLEOTIDE SEQUENCE [LARGE SCALE GENOMIC DNA]</scope>
    <source>
        <strain evidence="3">KCTC 32239</strain>
    </source>
</reference>
<keyword evidence="1" id="KW-0472">Membrane</keyword>
<dbReference type="EMBL" id="BMYZ01000001">
    <property type="protein sequence ID" value="GGY67921.1"/>
    <property type="molecule type" value="Genomic_DNA"/>
</dbReference>
<protein>
    <recommendedName>
        <fullName evidence="4">Prepilin-type N-terminal cleavage/methylation domain-containing protein</fullName>
    </recommendedName>
</protein>
<proteinExistence type="predicted"/>
<dbReference type="Proteomes" id="UP000619761">
    <property type="component" value="Unassembled WGS sequence"/>
</dbReference>